<dbReference type="FunCoup" id="E3M220">
    <property type="interactions" value="57"/>
</dbReference>
<dbReference type="STRING" id="31234.E3M220"/>
<comment type="caution">
    <text evidence="1">Lacks conserved residue(s) required for the propagation of feature annotation.</text>
</comment>
<proteinExistence type="predicted"/>
<dbReference type="SUPFAM" id="SSF48726">
    <property type="entry name" value="Immunoglobulin"/>
    <property type="match status" value="1"/>
</dbReference>
<dbReference type="PROSITE" id="PS00022">
    <property type="entry name" value="EGF_1"/>
    <property type="match status" value="1"/>
</dbReference>
<dbReference type="AlphaFoldDB" id="E3M220"/>
<dbReference type="RefSeq" id="XP_003109647.2">
    <property type="nucleotide sequence ID" value="XM_003109599.2"/>
</dbReference>
<dbReference type="KEGG" id="crq:GCK72_023792"/>
<dbReference type="InterPro" id="IPR013783">
    <property type="entry name" value="Ig-like_fold"/>
</dbReference>
<feature type="disulfide bond" evidence="1">
    <location>
        <begin position="160"/>
        <end position="169"/>
    </location>
</feature>
<dbReference type="SUPFAM" id="SSF57196">
    <property type="entry name" value="EGF/Laminin"/>
    <property type="match status" value="1"/>
</dbReference>
<evidence type="ECO:0000313" key="2">
    <source>
        <dbReference type="EMBL" id="EFO89789.1"/>
    </source>
</evidence>
<keyword evidence="3" id="KW-1185">Reference proteome</keyword>
<keyword evidence="1" id="KW-0245">EGF-like domain</keyword>
<feature type="disulfide bond" evidence="1">
    <location>
        <begin position="141"/>
        <end position="158"/>
    </location>
</feature>
<dbReference type="PROSITE" id="PS50026">
    <property type="entry name" value="EGF_3"/>
    <property type="match status" value="1"/>
</dbReference>
<dbReference type="eggNOG" id="ENOG502TFRB">
    <property type="taxonomic scope" value="Eukaryota"/>
</dbReference>
<reference evidence="2" key="1">
    <citation type="submission" date="2007-07" db="EMBL/GenBank/DDBJ databases">
        <title>PCAP assembly of the Caenorhabditis remanei genome.</title>
        <authorList>
            <consortium name="The Caenorhabditis remanei Sequencing Consortium"/>
            <person name="Wilson R.K."/>
        </authorList>
    </citation>
    <scope>NUCLEOTIDE SEQUENCE [LARGE SCALE GENOMIC DNA]</scope>
    <source>
        <strain evidence="2">PB4641</strain>
    </source>
</reference>
<dbReference type="HOGENOM" id="CLU_1070522_0_0_1"/>
<dbReference type="InterPro" id="IPR000742">
    <property type="entry name" value="EGF"/>
</dbReference>
<gene>
    <name evidence="2" type="ORF">CRE_07506</name>
</gene>
<keyword evidence="1" id="KW-1015">Disulfide bond</keyword>
<protein>
    <submittedName>
        <fullName evidence="2">Uncharacterized protein</fullName>
    </submittedName>
</protein>
<evidence type="ECO:0000256" key="1">
    <source>
        <dbReference type="PROSITE-ProRule" id="PRU00076"/>
    </source>
</evidence>
<dbReference type="InterPro" id="IPR036179">
    <property type="entry name" value="Ig-like_dom_sf"/>
</dbReference>
<dbReference type="OMA" id="CYGEEMA"/>
<organism evidence="3">
    <name type="scientific">Caenorhabditis remanei</name>
    <name type="common">Caenorhabditis vulgaris</name>
    <dbReference type="NCBI Taxonomy" id="31234"/>
    <lineage>
        <taxon>Eukaryota</taxon>
        <taxon>Metazoa</taxon>
        <taxon>Ecdysozoa</taxon>
        <taxon>Nematoda</taxon>
        <taxon>Chromadorea</taxon>
        <taxon>Rhabditida</taxon>
        <taxon>Rhabditina</taxon>
        <taxon>Rhabditomorpha</taxon>
        <taxon>Rhabditoidea</taxon>
        <taxon>Rhabditidae</taxon>
        <taxon>Peloderinae</taxon>
        <taxon>Caenorhabditis</taxon>
    </lineage>
</organism>
<dbReference type="PROSITE" id="PS50835">
    <property type="entry name" value="IG_LIKE"/>
    <property type="match status" value="1"/>
</dbReference>
<dbReference type="OrthoDB" id="5860263at2759"/>
<accession>E3M220</accession>
<dbReference type="PROSITE" id="PS01186">
    <property type="entry name" value="EGF_2"/>
    <property type="match status" value="1"/>
</dbReference>
<dbReference type="InterPro" id="IPR007110">
    <property type="entry name" value="Ig-like_dom"/>
</dbReference>
<name>E3M220_CAERE</name>
<dbReference type="EMBL" id="DS268422">
    <property type="protein sequence ID" value="EFO89789.1"/>
    <property type="molecule type" value="Genomic_DNA"/>
</dbReference>
<dbReference type="CTD" id="9821413"/>
<dbReference type="GeneID" id="9821413"/>
<sequence length="263" mass="29154">MSGLFNMNCHILIIVFVYLSVLFQITIAGEHILRLEENIHSGTTLIGVEQGSSVLIRCEHPKDKTGSLRWLRGGTAIDPAYVKTKKDASYVEITDYQPDKDDGVYECSAPGMSASYRLKGEKKHILPDGFRLCYGEEMASCKHADQCHVETSTGHFSCVCEIGWMGAACDMISDPVRVHPVITPPVCAYWPPVVTLLVFIIIIVLLAYCLYKFKVRNPHHYSKYTTTTINNNSVAKPPMVSGEYTAVHQQPSGPKNGDVANMV</sequence>
<dbReference type="Gene3D" id="2.60.40.10">
    <property type="entry name" value="Immunoglobulins"/>
    <property type="match status" value="1"/>
</dbReference>
<dbReference type="Proteomes" id="UP000008281">
    <property type="component" value="Unassembled WGS sequence"/>
</dbReference>
<evidence type="ECO:0000313" key="3">
    <source>
        <dbReference type="Proteomes" id="UP000008281"/>
    </source>
</evidence>